<dbReference type="InterPro" id="IPR013655">
    <property type="entry name" value="PAS_fold_3"/>
</dbReference>
<dbReference type="InterPro" id="IPR004358">
    <property type="entry name" value="Sig_transdc_His_kin-like_C"/>
</dbReference>
<feature type="transmembrane region" description="Helical" evidence="6">
    <location>
        <begin position="184"/>
        <end position="204"/>
    </location>
</feature>
<sequence length="614" mass="67077">MNWMTITWPMVAAACLTLGLIELSIGLWQRPRAPRLLFALSAFTVACIAGLELALMQTDVLAEWWLATRLLDAAVGILLVSLTAFIWRYFGTGQKWLALAIPCIYAIGLSFDFFPGTPPGVGMTYQAFIGFRTVETFGGATFNVAEGVPNPWNVFPYLAVLAQIVFVADASLRLRRLDGGRRAVRVGGAVVLFLLGGGLQAALVDLDILKTPYMISWAYLAVLIAMSIELNADVLAGARLARQLQDRERHMDLASAAADLGMWTWDIGHDTIWATRHARELFGFSESEHINRARFLGSLHPEDREAVDQALEDALATGGGYEVEYRVLLRGGKIRWMAAHGQIERDGSGKPIVLRGVVLDISARRSSELELQQLRSELAHANRVSMMGQFASALAHELSQPLGAILRNTEAAELFLEHDPPDIEEVRAILADIRQDERRASGVIDRLRALLKRRSFVRSALSVSDELATVMALARGDTAIRKVALVIDDAPNLPLVMGDPVHLQQVLLNLILNAMDAVEDAPAARRKVTVRARPNSEGAIEVAVEDSGPGIAPERLGRLFEPFFTTKAKGMGIGLSISRTIIEAHGGRIWAENNADEGATFRFTLPQAGVARSS</sequence>
<dbReference type="InterPro" id="IPR036097">
    <property type="entry name" value="HisK_dim/P_sf"/>
</dbReference>
<dbReference type="InterPro" id="IPR003594">
    <property type="entry name" value="HATPase_dom"/>
</dbReference>
<evidence type="ECO:0000256" key="6">
    <source>
        <dbReference type="SAM" id="Phobius"/>
    </source>
</evidence>
<dbReference type="SUPFAM" id="SSF55785">
    <property type="entry name" value="PYP-like sensor domain (PAS domain)"/>
    <property type="match status" value="1"/>
</dbReference>
<dbReference type="PANTHER" id="PTHR43304">
    <property type="entry name" value="PHYTOCHROME-LIKE PROTEIN CPH1"/>
    <property type="match status" value="1"/>
</dbReference>
<evidence type="ECO:0000256" key="1">
    <source>
        <dbReference type="ARBA" id="ARBA00000085"/>
    </source>
</evidence>
<dbReference type="InterPro" id="IPR000014">
    <property type="entry name" value="PAS"/>
</dbReference>
<dbReference type="SUPFAM" id="SSF55874">
    <property type="entry name" value="ATPase domain of HSP90 chaperone/DNA topoisomerase II/histidine kinase"/>
    <property type="match status" value="1"/>
</dbReference>
<dbReference type="SMART" id="SM00086">
    <property type="entry name" value="PAC"/>
    <property type="match status" value="2"/>
</dbReference>
<keyword evidence="6" id="KW-1133">Transmembrane helix</keyword>
<keyword evidence="6" id="KW-0812">Transmembrane</keyword>
<dbReference type="AlphaFoldDB" id="A0A935PY79"/>
<accession>A0A935PY79</accession>
<feature type="transmembrane region" description="Helical" evidence="6">
    <location>
        <begin position="70"/>
        <end position="89"/>
    </location>
</feature>
<dbReference type="Gene3D" id="1.10.287.130">
    <property type="match status" value="1"/>
</dbReference>
<dbReference type="CDD" id="cd00082">
    <property type="entry name" value="HisKA"/>
    <property type="match status" value="1"/>
</dbReference>
<feature type="transmembrane region" description="Helical" evidence="6">
    <location>
        <begin position="154"/>
        <end position="172"/>
    </location>
</feature>
<protein>
    <recommendedName>
        <fullName evidence="2">histidine kinase</fullName>
        <ecNumber evidence="2">2.7.13.3</ecNumber>
    </recommendedName>
</protein>
<dbReference type="PANTHER" id="PTHR43304:SF1">
    <property type="entry name" value="PAC DOMAIN-CONTAINING PROTEIN"/>
    <property type="match status" value="1"/>
</dbReference>
<feature type="transmembrane region" description="Helical" evidence="6">
    <location>
        <begin position="96"/>
        <end position="114"/>
    </location>
</feature>
<dbReference type="Gene3D" id="3.30.450.20">
    <property type="entry name" value="PAS domain"/>
    <property type="match status" value="1"/>
</dbReference>
<name>A0A935PY79_9PROT</name>
<evidence type="ECO:0000259" key="9">
    <source>
        <dbReference type="PROSITE" id="PS50113"/>
    </source>
</evidence>
<evidence type="ECO:0000313" key="10">
    <source>
        <dbReference type="EMBL" id="MBK7675565.1"/>
    </source>
</evidence>
<dbReference type="InterPro" id="IPR003661">
    <property type="entry name" value="HisK_dim/P_dom"/>
</dbReference>
<dbReference type="InterPro" id="IPR000700">
    <property type="entry name" value="PAS-assoc_C"/>
</dbReference>
<dbReference type="PROSITE" id="PS50112">
    <property type="entry name" value="PAS"/>
    <property type="match status" value="1"/>
</dbReference>
<dbReference type="InterPro" id="IPR052162">
    <property type="entry name" value="Sensor_kinase/Photoreceptor"/>
</dbReference>
<dbReference type="GO" id="GO:0000155">
    <property type="term" value="F:phosphorelay sensor kinase activity"/>
    <property type="evidence" value="ECO:0007669"/>
    <property type="project" value="InterPro"/>
</dbReference>
<dbReference type="PRINTS" id="PR00344">
    <property type="entry name" value="BCTRLSENSOR"/>
</dbReference>
<dbReference type="Gene3D" id="3.30.565.10">
    <property type="entry name" value="Histidine kinase-like ATPase, C-terminal domain"/>
    <property type="match status" value="1"/>
</dbReference>
<evidence type="ECO:0000256" key="3">
    <source>
        <dbReference type="ARBA" id="ARBA00022553"/>
    </source>
</evidence>
<dbReference type="Pfam" id="PF02518">
    <property type="entry name" value="HATPase_c"/>
    <property type="match status" value="1"/>
</dbReference>
<keyword evidence="6" id="KW-0472">Membrane</keyword>
<proteinExistence type="predicted"/>
<evidence type="ECO:0000259" key="8">
    <source>
        <dbReference type="PROSITE" id="PS50112"/>
    </source>
</evidence>
<dbReference type="EMBL" id="JADJMH010000012">
    <property type="protein sequence ID" value="MBK7675565.1"/>
    <property type="molecule type" value="Genomic_DNA"/>
</dbReference>
<comment type="caution">
    <text evidence="10">The sequence shown here is derived from an EMBL/GenBank/DDBJ whole genome shotgun (WGS) entry which is preliminary data.</text>
</comment>
<dbReference type="Proteomes" id="UP000697998">
    <property type="component" value="Unassembled WGS sequence"/>
</dbReference>
<evidence type="ECO:0000313" key="11">
    <source>
        <dbReference type="Proteomes" id="UP000697998"/>
    </source>
</evidence>
<keyword evidence="3" id="KW-0597">Phosphoprotein</keyword>
<keyword evidence="5" id="KW-0418">Kinase</keyword>
<dbReference type="SMART" id="SM00388">
    <property type="entry name" value="HisKA"/>
    <property type="match status" value="1"/>
</dbReference>
<feature type="domain" description="Histidine kinase" evidence="7">
    <location>
        <begin position="393"/>
        <end position="609"/>
    </location>
</feature>
<dbReference type="InterPro" id="IPR036890">
    <property type="entry name" value="HATPase_C_sf"/>
</dbReference>
<dbReference type="EC" id="2.7.13.3" evidence="2"/>
<keyword evidence="4" id="KW-0808">Transferase</keyword>
<feature type="transmembrane region" description="Helical" evidence="6">
    <location>
        <begin position="6"/>
        <end position="25"/>
    </location>
</feature>
<comment type="catalytic activity">
    <reaction evidence="1">
        <text>ATP + protein L-histidine = ADP + protein N-phospho-L-histidine.</text>
        <dbReference type="EC" id="2.7.13.3"/>
    </reaction>
</comment>
<dbReference type="SMART" id="SM00387">
    <property type="entry name" value="HATPase_c"/>
    <property type="match status" value="1"/>
</dbReference>
<feature type="transmembrane region" description="Helical" evidence="6">
    <location>
        <begin position="37"/>
        <end position="58"/>
    </location>
</feature>
<evidence type="ECO:0000256" key="2">
    <source>
        <dbReference type="ARBA" id="ARBA00012438"/>
    </source>
</evidence>
<dbReference type="SMART" id="SM00091">
    <property type="entry name" value="PAS"/>
    <property type="match status" value="1"/>
</dbReference>
<dbReference type="PROSITE" id="PS50113">
    <property type="entry name" value="PAC"/>
    <property type="match status" value="1"/>
</dbReference>
<reference evidence="10 11" key="1">
    <citation type="submission" date="2020-10" db="EMBL/GenBank/DDBJ databases">
        <title>Connecting structure to function with the recovery of over 1000 high-quality activated sludge metagenome-assembled genomes encoding full-length rRNA genes using long-read sequencing.</title>
        <authorList>
            <person name="Singleton C.M."/>
            <person name="Petriglieri F."/>
            <person name="Kristensen J.M."/>
            <person name="Kirkegaard R.H."/>
            <person name="Michaelsen T.Y."/>
            <person name="Andersen M.H."/>
            <person name="Karst S.M."/>
            <person name="Dueholm M.S."/>
            <person name="Nielsen P.H."/>
            <person name="Albertsen M."/>
        </authorList>
    </citation>
    <scope>NUCLEOTIDE SEQUENCE [LARGE SCALE GENOMIC DNA]</scope>
    <source>
        <strain evidence="10">EsbW_18-Q3-R4-48_BATAC.285</strain>
    </source>
</reference>
<dbReference type="Pfam" id="PF00512">
    <property type="entry name" value="HisKA"/>
    <property type="match status" value="1"/>
</dbReference>
<evidence type="ECO:0000256" key="4">
    <source>
        <dbReference type="ARBA" id="ARBA00022679"/>
    </source>
</evidence>
<organism evidence="10 11">
    <name type="scientific">Candidatus Accumulibacter proximus</name>
    <dbReference type="NCBI Taxonomy" id="2954385"/>
    <lineage>
        <taxon>Bacteria</taxon>
        <taxon>Pseudomonadati</taxon>
        <taxon>Pseudomonadota</taxon>
        <taxon>Betaproteobacteria</taxon>
        <taxon>Candidatus Accumulibacter</taxon>
    </lineage>
</organism>
<evidence type="ECO:0000256" key="5">
    <source>
        <dbReference type="ARBA" id="ARBA00022777"/>
    </source>
</evidence>
<gene>
    <name evidence="10" type="ORF">IPJ27_12875</name>
</gene>
<dbReference type="InterPro" id="IPR035965">
    <property type="entry name" value="PAS-like_dom_sf"/>
</dbReference>
<dbReference type="CDD" id="cd00130">
    <property type="entry name" value="PAS"/>
    <property type="match status" value="1"/>
</dbReference>
<dbReference type="InterPro" id="IPR001610">
    <property type="entry name" value="PAC"/>
</dbReference>
<feature type="domain" description="PAC" evidence="9">
    <location>
        <begin position="321"/>
        <end position="373"/>
    </location>
</feature>
<dbReference type="PROSITE" id="PS50109">
    <property type="entry name" value="HIS_KIN"/>
    <property type="match status" value="1"/>
</dbReference>
<evidence type="ECO:0000259" key="7">
    <source>
        <dbReference type="PROSITE" id="PS50109"/>
    </source>
</evidence>
<dbReference type="Pfam" id="PF08447">
    <property type="entry name" value="PAS_3"/>
    <property type="match status" value="1"/>
</dbReference>
<dbReference type="NCBIfam" id="TIGR00229">
    <property type="entry name" value="sensory_box"/>
    <property type="match status" value="1"/>
</dbReference>
<dbReference type="InterPro" id="IPR005467">
    <property type="entry name" value="His_kinase_dom"/>
</dbReference>
<feature type="domain" description="PAS" evidence="8">
    <location>
        <begin position="247"/>
        <end position="318"/>
    </location>
</feature>
<dbReference type="SUPFAM" id="SSF47384">
    <property type="entry name" value="Homodimeric domain of signal transducing histidine kinase"/>
    <property type="match status" value="1"/>
</dbReference>